<feature type="compositionally biased region" description="Low complexity" evidence="4">
    <location>
        <begin position="280"/>
        <end position="293"/>
    </location>
</feature>
<feature type="compositionally biased region" description="Basic residues" evidence="4">
    <location>
        <begin position="766"/>
        <end position="775"/>
    </location>
</feature>
<feature type="region of interest" description="Disordered" evidence="4">
    <location>
        <begin position="273"/>
        <end position="293"/>
    </location>
</feature>
<dbReference type="Pfam" id="PF00246">
    <property type="entry name" value="Peptidase_M14"/>
    <property type="match status" value="1"/>
</dbReference>
<comment type="cofactor">
    <cofactor evidence="1">
        <name>Zn(2+)</name>
        <dbReference type="ChEBI" id="CHEBI:29105"/>
    </cofactor>
</comment>
<protein>
    <recommendedName>
        <fullName evidence="5">Peptidase M14 domain-containing protein</fullName>
    </recommendedName>
</protein>
<dbReference type="SUPFAM" id="SSF53187">
    <property type="entry name" value="Zn-dependent exopeptidases"/>
    <property type="match status" value="1"/>
</dbReference>
<organism evidence="6 7">
    <name type="scientific">Aduncisulcus paluster</name>
    <dbReference type="NCBI Taxonomy" id="2918883"/>
    <lineage>
        <taxon>Eukaryota</taxon>
        <taxon>Metamonada</taxon>
        <taxon>Carpediemonas-like organisms</taxon>
        <taxon>Aduncisulcus</taxon>
    </lineage>
</organism>
<evidence type="ECO:0000256" key="3">
    <source>
        <dbReference type="PROSITE-ProRule" id="PRU01379"/>
    </source>
</evidence>
<feature type="region of interest" description="Disordered" evidence="4">
    <location>
        <begin position="765"/>
        <end position="790"/>
    </location>
</feature>
<feature type="domain" description="Peptidase M14" evidence="5">
    <location>
        <begin position="263"/>
        <end position="644"/>
    </location>
</feature>
<dbReference type="PROSITE" id="PS52035">
    <property type="entry name" value="PEPTIDASE_M14"/>
    <property type="match status" value="1"/>
</dbReference>
<comment type="caution">
    <text evidence="6">The sequence shown here is derived from an EMBL/GenBank/DDBJ whole genome shotgun (WGS) entry which is preliminary data.</text>
</comment>
<comment type="similarity">
    <text evidence="2 3">Belongs to the peptidase M14 family.</text>
</comment>
<dbReference type="Gene3D" id="3.40.630.10">
    <property type="entry name" value="Zn peptidases"/>
    <property type="match status" value="2"/>
</dbReference>
<dbReference type="EMBL" id="BQXS01011699">
    <property type="protein sequence ID" value="GKT15756.1"/>
    <property type="molecule type" value="Genomic_DNA"/>
</dbReference>
<reference evidence="6" key="1">
    <citation type="submission" date="2022-03" db="EMBL/GenBank/DDBJ databases">
        <title>Draft genome sequence of Aduncisulcus paluster, a free-living microaerophilic Fornicata.</title>
        <authorList>
            <person name="Yuyama I."/>
            <person name="Kume K."/>
            <person name="Tamura T."/>
            <person name="Inagaki Y."/>
            <person name="Hashimoto T."/>
        </authorList>
    </citation>
    <scope>NUCLEOTIDE SEQUENCE</scope>
    <source>
        <strain evidence="6">NY0171</strain>
    </source>
</reference>
<feature type="compositionally biased region" description="Low complexity" evidence="4">
    <location>
        <begin position="446"/>
        <end position="455"/>
    </location>
</feature>
<accession>A0ABQ5JSS4</accession>
<evidence type="ECO:0000313" key="7">
    <source>
        <dbReference type="Proteomes" id="UP001057375"/>
    </source>
</evidence>
<evidence type="ECO:0000256" key="2">
    <source>
        <dbReference type="ARBA" id="ARBA00005988"/>
    </source>
</evidence>
<dbReference type="Pfam" id="PF18027">
    <property type="entry name" value="Pepdidase_M14_N"/>
    <property type="match status" value="1"/>
</dbReference>
<name>A0ABQ5JSS4_9EUKA</name>
<sequence>MRIEQRVGNWVVSSRFDNGNIGSVSLHSDKQPNHIICQTSPDCDGTEFQNQHRTWFYFSVTDVSEPLNNVTLKVTISNFSQRTLLFRHGLRPVWRAPPTFKNWQVLDVAPMFKKGKTSTSLTFSLAKRTGEHPRTVYFALTYPFSYSDCQSLIDTWTRWHRIDSNGCGVFVGRELLTYSTDARRVDLITITDTKRGDLDTREGEIEGLFPVDVEEEEEMSTPVSLVEKYQEPVHQIEYATEKGPSIGPPPLGGPIRPSPSPILPAVVETVPKHPVSPHAMSPHPVSPHVMSPISSPLQQSKIKMLKRPPLCPDKPRVLLTARAHPGESPGSFMLNGFIGFLLSSDVRAAYLRSKYVFQCIPLLNPDGVFRGHYRTDQFGVNINRTYANPDRRKNPIVWAFRRLIDRFCPYYSNLWDCTIPRYRLDDFSPDTSEYRGPRYFEESDTSRTVSSSSATALPKTKDGDEDPARDIASKISALRSGELKSEQDEEVTGDGVLDDDLGIEKFVDSSTDDDIQHRDIHKSKINIPKWRKLNLYIDFHAHASKRGAFAYGNYFPESDKEGFIESLMYSRLVALNSGHFSHVGSTFSDKMMTSKDNYGEGREGTSRVCAFNVTRSPCIYTIEAHYGRTKNVNAVIPVPQIDEGYCGSIKPSFLSPVEWMDIGKGAALALFDRTYLRDRGIKPMLFVKPLRSSIMPKIVLRSVRSTVCTVLDPDDLCDDADGSDDGGLSLSRVTFTRFKTLANVLKSLVTEARCRGLPVPAIKSSIPKRPKKVTNKKGGIKDKKIIKKKK</sequence>
<evidence type="ECO:0000313" key="6">
    <source>
        <dbReference type="EMBL" id="GKT15756.1"/>
    </source>
</evidence>
<dbReference type="InterPro" id="IPR050821">
    <property type="entry name" value="Cytosolic_carboxypeptidase"/>
</dbReference>
<dbReference type="PANTHER" id="PTHR12756:SF12">
    <property type="entry name" value="CYTOSOLIC CARBOXYPEPTIDASE-LIKE PROTEIN 5"/>
    <property type="match status" value="1"/>
</dbReference>
<gene>
    <name evidence="6" type="ORF">ADUPG1_010781</name>
</gene>
<feature type="compositionally biased region" description="Basic and acidic residues" evidence="4">
    <location>
        <begin position="435"/>
        <end position="445"/>
    </location>
</feature>
<dbReference type="PANTHER" id="PTHR12756">
    <property type="entry name" value="CYTOSOLIC CARBOXYPEPTIDASE"/>
    <property type="match status" value="1"/>
</dbReference>
<proteinExistence type="inferred from homology"/>
<dbReference type="Proteomes" id="UP001057375">
    <property type="component" value="Unassembled WGS sequence"/>
</dbReference>
<evidence type="ECO:0000256" key="1">
    <source>
        <dbReference type="ARBA" id="ARBA00001947"/>
    </source>
</evidence>
<dbReference type="InterPro" id="IPR000834">
    <property type="entry name" value="Peptidase_M14"/>
</dbReference>
<evidence type="ECO:0000256" key="4">
    <source>
        <dbReference type="SAM" id="MobiDB-lite"/>
    </source>
</evidence>
<evidence type="ECO:0000259" key="5">
    <source>
        <dbReference type="PROSITE" id="PS52035"/>
    </source>
</evidence>
<dbReference type="Gene3D" id="2.60.40.3120">
    <property type="match status" value="1"/>
</dbReference>
<feature type="region of interest" description="Disordered" evidence="4">
    <location>
        <begin position="435"/>
        <end position="468"/>
    </location>
</feature>
<feature type="active site" description="Proton donor/acceptor" evidence="3">
    <location>
        <position position="623"/>
    </location>
</feature>
<feature type="compositionally biased region" description="Basic and acidic residues" evidence="4">
    <location>
        <begin position="459"/>
        <end position="468"/>
    </location>
</feature>
<keyword evidence="7" id="KW-1185">Reference proteome</keyword>
<dbReference type="InterPro" id="IPR040626">
    <property type="entry name" value="Pepdidase_M14_N"/>
</dbReference>